<dbReference type="EMBL" id="OVTA01000068">
    <property type="protein sequence ID" value="SPS02346.1"/>
    <property type="molecule type" value="Genomic_DNA"/>
</dbReference>
<evidence type="ECO:0000313" key="2">
    <source>
        <dbReference type="Proteomes" id="UP000256805"/>
    </source>
</evidence>
<gene>
    <name evidence="1" type="ORF">CBM2634_P60003</name>
</gene>
<accession>A0A375JFG9</accession>
<protein>
    <submittedName>
        <fullName evidence="1">Uncharacterized protein</fullName>
    </submittedName>
</protein>
<evidence type="ECO:0000313" key="1">
    <source>
        <dbReference type="EMBL" id="SPS02346.1"/>
    </source>
</evidence>
<dbReference type="Proteomes" id="UP000256805">
    <property type="component" value="Unassembled WGS sequence"/>
</dbReference>
<reference evidence="1 2" key="1">
    <citation type="submission" date="2018-01" db="EMBL/GenBank/DDBJ databases">
        <authorList>
            <person name="Gaut B.S."/>
            <person name="Morton B.R."/>
            <person name="Clegg M.T."/>
            <person name="Duvall M.R."/>
        </authorList>
    </citation>
    <scope>NUCLEOTIDE SEQUENCE [LARGE SCALE GENOMIC DNA]</scope>
    <source>
        <strain evidence="1">Cupriavidus taiwanensis cmp 52</strain>
    </source>
</reference>
<sequence>MDPEHHFASPHPLGLVGRQNIAPVQLARKRYAAAVSAQPPHALSMLAVGFSAMLSAS</sequence>
<name>A0A375JFG9_9BURK</name>
<proteinExistence type="predicted"/>
<dbReference type="AlphaFoldDB" id="A0A375JFG9"/>
<organism evidence="1 2">
    <name type="scientific">Cupriavidus taiwanensis</name>
    <dbReference type="NCBI Taxonomy" id="164546"/>
    <lineage>
        <taxon>Bacteria</taxon>
        <taxon>Pseudomonadati</taxon>
        <taxon>Pseudomonadota</taxon>
        <taxon>Betaproteobacteria</taxon>
        <taxon>Burkholderiales</taxon>
        <taxon>Burkholderiaceae</taxon>
        <taxon>Cupriavidus</taxon>
    </lineage>
</organism>